<evidence type="ECO:0000313" key="2">
    <source>
        <dbReference type="EMBL" id="SMC28527.1"/>
    </source>
</evidence>
<organism evidence="2 3">
    <name type="scientific">Desulfacinum hydrothermale DSM 13146</name>
    <dbReference type="NCBI Taxonomy" id="1121390"/>
    <lineage>
        <taxon>Bacteria</taxon>
        <taxon>Pseudomonadati</taxon>
        <taxon>Thermodesulfobacteriota</taxon>
        <taxon>Syntrophobacteria</taxon>
        <taxon>Syntrophobacterales</taxon>
        <taxon>Syntrophobacteraceae</taxon>
        <taxon>Desulfacinum</taxon>
    </lineage>
</organism>
<dbReference type="Proteomes" id="UP000192783">
    <property type="component" value="Unassembled WGS sequence"/>
</dbReference>
<protein>
    <submittedName>
        <fullName evidence="2">Transcriptional regulator, AlpA family</fullName>
    </submittedName>
</protein>
<gene>
    <name evidence="2" type="ORF">SAMN02746041_03273</name>
</gene>
<dbReference type="AlphaFoldDB" id="A0A1W1XXE8"/>
<dbReference type="InterPro" id="IPR009061">
    <property type="entry name" value="DNA-bd_dom_put_sf"/>
</dbReference>
<evidence type="ECO:0000313" key="3">
    <source>
        <dbReference type="Proteomes" id="UP000192783"/>
    </source>
</evidence>
<accession>A0A1W1XXE8</accession>
<reference evidence="2 3" key="1">
    <citation type="submission" date="2017-04" db="EMBL/GenBank/DDBJ databases">
        <authorList>
            <person name="Afonso C.L."/>
            <person name="Miller P.J."/>
            <person name="Scott M.A."/>
            <person name="Spackman E."/>
            <person name="Goraichik I."/>
            <person name="Dimitrov K.M."/>
            <person name="Suarez D.L."/>
            <person name="Swayne D.E."/>
        </authorList>
    </citation>
    <scope>NUCLEOTIDE SEQUENCE [LARGE SCALE GENOMIC DNA]</scope>
    <source>
        <strain evidence="2 3">DSM 13146</strain>
    </source>
</reference>
<name>A0A1W1XXE8_9BACT</name>
<dbReference type="InterPro" id="IPR041657">
    <property type="entry name" value="HTH_17"/>
</dbReference>
<sequence>MAAATRELWDKKSLFRIDEVAEILGVSRRTVYRLIEAGVLDVVRVGLKRGLRVKASSIRELCA</sequence>
<dbReference type="EMBL" id="FWXF01000038">
    <property type="protein sequence ID" value="SMC28527.1"/>
    <property type="molecule type" value="Genomic_DNA"/>
</dbReference>
<dbReference type="OrthoDB" id="1003442at2"/>
<proteinExistence type="predicted"/>
<dbReference type="InterPro" id="IPR010093">
    <property type="entry name" value="SinI_DNA-bd"/>
</dbReference>
<dbReference type="RefSeq" id="WP_084059140.1">
    <property type="nucleotide sequence ID" value="NZ_FWXF01000038.1"/>
</dbReference>
<dbReference type="SUPFAM" id="SSF46955">
    <property type="entry name" value="Putative DNA-binding domain"/>
    <property type="match status" value="1"/>
</dbReference>
<dbReference type="NCBIfam" id="TIGR01764">
    <property type="entry name" value="excise"/>
    <property type="match status" value="1"/>
</dbReference>
<keyword evidence="3" id="KW-1185">Reference proteome</keyword>
<dbReference type="Pfam" id="PF12728">
    <property type="entry name" value="HTH_17"/>
    <property type="match status" value="1"/>
</dbReference>
<dbReference type="GO" id="GO:0003677">
    <property type="term" value="F:DNA binding"/>
    <property type="evidence" value="ECO:0007669"/>
    <property type="project" value="InterPro"/>
</dbReference>
<evidence type="ECO:0000259" key="1">
    <source>
        <dbReference type="Pfam" id="PF12728"/>
    </source>
</evidence>
<feature type="domain" description="Helix-turn-helix" evidence="1">
    <location>
        <begin position="14"/>
        <end position="60"/>
    </location>
</feature>